<reference evidence="1 2" key="1">
    <citation type="submission" date="2018-04" db="EMBL/GenBank/DDBJ databases">
        <title>Genomic Encyclopedia of Archaeal and Bacterial Type Strains, Phase II (KMG-II): from individual species to whole genera.</title>
        <authorList>
            <person name="Goeker M."/>
        </authorList>
    </citation>
    <scope>NUCLEOTIDE SEQUENCE [LARGE SCALE GENOMIC DNA]</scope>
    <source>
        <strain evidence="1 2">DSM 100434</strain>
    </source>
</reference>
<comment type="caution">
    <text evidence="1">The sequence shown here is derived from an EMBL/GenBank/DDBJ whole genome shotgun (WGS) entry which is preliminary data.</text>
</comment>
<protein>
    <recommendedName>
        <fullName evidence="3">Capsular polysaccharide biosynthesis protein</fullName>
    </recommendedName>
</protein>
<name>A0A2T5HSC6_9RHOB</name>
<evidence type="ECO:0000313" key="2">
    <source>
        <dbReference type="Proteomes" id="UP000244077"/>
    </source>
</evidence>
<evidence type="ECO:0008006" key="3">
    <source>
        <dbReference type="Google" id="ProtNLM"/>
    </source>
</evidence>
<dbReference type="RefSeq" id="WP_107815769.1">
    <property type="nucleotide sequence ID" value="NZ_QAOH01000004.1"/>
</dbReference>
<dbReference type="AlphaFoldDB" id="A0A2T5HSC6"/>
<dbReference type="EMBL" id="QAOH01000004">
    <property type="protein sequence ID" value="PTQ74428.1"/>
    <property type="molecule type" value="Genomic_DNA"/>
</dbReference>
<keyword evidence="2" id="KW-1185">Reference proteome</keyword>
<accession>A0A2T5HSC6</accession>
<organism evidence="1 2">
    <name type="scientific">Celeribacter persicus</name>
    <dbReference type="NCBI Taxonomy" id="1651082"/>
    <lineage>
        <taxon>Bacteria</taxon>
        <taxon>Pseudomonadati</taxon>
        <taxon>Pseudomonadota</taxon>
        <taxon>Alphaproteobacteria</taxon>
        <taxon>Rhodobacterales</taxon>
        <taxon>Roseobacteraceae</taxon>
        <taxon>Celeribacter</taxon>
    </lineage>
</organism>
<dbReference type="Proteomes" id="UP000244077">
    <property type="component" value="Unassembled WGS sequence"/>
</dbReference>
<evidence type="ECO:0000313" key="1">
    <source>
        <dbReference type="EMBL" id="PTQ74428.1"/>
    </source>
</evidence>
<gene>
    <name evidence="1" type="ORF">C8N42_10472</name>
</gene>
<proteinExistence type="predicted"/>
<sequence length="321" mass="36024">MTARLVLHLPDNERALLEAGKMSTLYPRIKRMVERRGGVVEIAPRFAPTEPDGNLHIVDNARQPHADTLISALAYLDRCWHLDPKGVLADSSIADRVFDPAIVDAEKAEAYVADLRARFSEPRHSRYHQKKQEEEIDPEGIVIFLQGPPPYRRGHAYMGRDKMIRAVLDGAGGRPVYIKPHPLRKEEGLKVIRTFEAEGHRPIKTNANVHDLLRQAAVTVSANSAASIEGFLHGTPTILFARADFDRAAEVVKVPEAFPAALERAVNQPRDYTKFLYWYFSQCLWLDDSDFEARVLARFAEVGFDAERLGLSVSGKVSHQA</sequence>
<dbReference type="OrthoDB" id="6713140at2"/>